<dbReference type="STRING" id="104452.A0A0L7LIZ8"/>
<sequence>MSRSFVKNVTSRVSGFLPTGITKWFSSPSSSSANGSAAIADGTDSSTEDEAPENPIMLQPPAKRLRYSSPVGKYSQLTTSETTFTSSVTTEAASVPYNSIQTTPGRHTRREPNIISTPVRVHTEDTMNMDSRMEKSERENPFKQHTVSAIGHSIALKRQSLFDSQRQKEQSLIARAKTAAQQVVDVKQPYFKPHLLGSPFYPGRTMYGGASASSSYVNQPNIKQRKMTYVNESNNADNVSMSTSSRRIMDLLENYSSPLIEAKRIPRYELSELGNINSSMQPSTTRRHCKY</sequence>
<evidence type="ECO:0000313" key="3">
    <source>
        <dbReference type="EMBL" id="KOB75422.1"/>
    </source>
</evidence>
<dbReference type="EMBL" id="JTDY01000923">
    <property type="protein sequence ID" value="KOB75422.1"/>
    <property type="molecule type" value="Genomic_DNA"/>
</dbReference>
<evidence type="ECO:0000256" key="1">
    <source>
        <dbReference type="SAM" id="MobiDB-lite"/>
    </source>
</evidence>
<dbReference type="Pfam" id="PF08604">
    <property type="entry name" value="Nup153"/>
    <property type="match status" value="1"/>
</dbReference>
<comment type="caution">
    <text evidence="3">The sequence shown here is derived from an EMBL/GenBank/DDBJ whole genome shotgun (WGS) entry which is preliminary data.</text>
</comment>
<accession>A0A0L7LIZ8</accession>
<feature type="compositionally biased region" description="Low complexity" evidence="1">
    <location>
        <begin position="27"/>
        <end position="40"/>
    </location>
</feature>
<protein>
    <recommendedName>
        <fullName evidence="2">Nucleoporin Nup153 N-terminal domain-containing protein</fullName>
    </recommendedName>
</protein>
<gene>
    <name evidence="3" type="ORF">OBRU01_07525</name>
</gene>
<name>A0A0L7LIZ8_OPEBR</name>
<feature type="domain" description="Nucleoporin Nup153 N-terminal" evidence="2">
    <location>
        <begin position="192"/>
        <end position="274"/>
    </location>
</feature>
<dbReference type="Proteomes" id="UP000037510">
    <property type="component" value="Unassembled WGS sequence"/>
</dbReference>
<evidence type="ECO:0000313" key="4">
    <source>
        <dbReference type="Proteomes" id="UP000037510"/>
    </source>
</evidence>
<dbReference type="InterPro" id="IPR013913">
    <property type="entry name" value="Nup153_N"/>
</dbReference>
<proteinExistence type="predicted"/>
<evidence type="ECO:0000259" key="2">
    <source>
        <dbReference type="Pfam" id="PF08604"/>
    </source>
</evidence>
<keyword evidence="4" id="KW-1185">Reference proteome</keyword>
<organism evidence="3 4">
    <name type="scientific">Operophtera brumata</name>
    <name type="common">Winter moth</name>
    <name type="synonym">Phalaena brumata</name>
    <dbReference type="NCBI Taxonomy" id="104452"/>
    <lineage>
        <taxon>Eukaryota</taxon>
        <taxon>Metazoa</taxon>
        <taxon>Ecdysozoa</taxon>
        <taxon>Arthropoda</taxon>
        <taxon>Hexapoda</taxon>
        <taxon>Insecta</taxon>
        <taxon>Pterygota</taxon>
        <taxon>Neoptera</taxon>
        <taxon>Endopterygota</taxon>
        <taxon>Lepidoptera</taxon>
        <taxon>Glossata</taxon>
        <taxon>Ditrysia</taxon>
        <taxon>Geometroidea</taxon>
        <taxon>Geometridae</taxon>
        <taxon>Larentiinae</taxon>
        <taxon>Operophtera</taxon>
    </lineage>
</organism>
<dbReference type="AlphaFoldDB" id="A0A0L7LIZ8"/>
<feature type="region of interest" description="Disordered" evidence="1">
    <location>
        <begin position="27"/>
        <end position="62"/>
    </location>
</feature>
<reference evidence="3 4" key="1">
    <citation type="journal article" date="2015" name="Genome Biol. Evol.">
        <title>The genome of winter moth (Operophtera brumata) provides a genomic perspective on sexual dimorphism and phenology.</title>
        <authorList>
            <person name="Derks M.F."/>
            <person name="Smit S."/>
            <person name="Salis L."/>
            <person name="Schijlen E."/>
            <person name="Bossers A."/>
            <person name="Mateman C."/>
            <person name="Pijl A.S."/>
            <person name="de Ridder D."/>
            <person name="Groenen M.A."/>
            <person name="Visser M.E."/>
            <person name="Megens H.J."/>
        </authorList>
    </citation>
    <scope>NUCLEOTIDE SEQUENCE [LARGE SCALE GENOMIC DNA]</scope>
    <source>
        <strain evidence="3">WM2013NL</strain>
        <tissue evidence="3">Head and thorax</tissue>
    </source>
</reference>